<proteinExistence type="inferred from homology"/>
<dbReference type="PROSITE" id="PS51276">
    <property type="entry name" value="PEPTIDASE_C56_PFPI"/>
    <property type="match status" value="1"/>
</dbReference>
<comment type="caution">
    <text evidence="3">The sequence shown here is derived from an EMBL/GenBank/DDBJ whole genome shotgun (WGS) entry which is preliminary data.</text>
</comment>
<evidence type="ECO:0000313" key="4">
    <source>
        <dbReference type="Proteomes" id="UP001597387"/>
    </source>
</evidence>
<dbReference type="Pfam" id="PF01965">
    <property type="entry name" value="DJ-1_PfpI"/>
    <property type="match status" value="1"/>
</dbReference>
<dbReference type="PANTHER" id="PTHR42733:SF12">
    <property type="entry name" value="PROTEINASE"/>
    <property type="match status" value="1"/>
</dbReference>
<dbReference type="PANTHER" id="PTHR42733">
    <property type="entry name" value="DJ-1 PROTEIN"/>
    <property type="match status" value="1"/>
</dbReference>
<protein>
    <submittedName>
        <fullName evidence="3">Type 1 glutamine amidotransferase domain-containing protein</fullName>
    </submittedName>
</protein>
<comment type="similarity">
    <text evidence="1">Belongs to the peptidase C56 family.</text>
</comment>
<dbReference type="EMBL" id="JBHUHZ010000001">
    <property type="protein sequence ID" value="MFD2162537.1"/>
    <property type="molecule type" value="Genomic_DNA"/>
</dbReference>
<dbReference type="RefSeq" id="WP_369414799.1">
    <property type="nucleotide sequence ID" value="NZ_JAFMZO010000003.1"/>
</dbReference>
<organism evidence="3 4">
    <name type="scientific">Paradesertivirga mongoliensis</name>
    <dbReference type="NCBI Taxonomy" id="2100740"/>
    <lineage>
        <taxon>Bacteria</taxon>
        <taxon>Pseudomonadati</taxon>
        <taxon>Bacteroidota</taxon>
        <taxon>Sphingobacteriia</taxon>
        <taxon>Sphingobacteriales</taxon>
        <taxon>Sphingobacteriaceae</taxon>
        <taxon>Paradesertivirga</taxon>
    </lineage>
</organism>
<dbReference type="InterPro" id="IPR002818">
    <property type="entry name" value="DJ-1/PfpI"/>
</dbReference>
<feature type="domain" description="DJ-1/PfpI" evidence="2">
    <location>
        <begin position="35"/>
        <end position="200"/>
    </location>
</feature>
<dbReference type="Gene3D" id="3.40.50.880">
    <property type="match status" value="1"/>
</dbReference>
<keyword evidence="4" id="KW-1185">Reference proteome</keyword>
<keyword evidence="3" id="KW-0315">Glutamine amidotransferase</keyword>
<accession>A0ABW4ZLN5</accession>
<dbReference type="InterPro" id="IPR006286">
    <property type="entry name" value="C56_PfpI-like"/>
</dbReference>
<dbReference type="InterPro" id="IPR029062">
    <property type="entry name" value="Class_I_gatase-like"/>
</dbReference>
<dbReference type="CDD" id="cd03134">
    <property type="entry name" value="GATase1_PfpI_like"/>
    <property type="match status" value="1"/>
</dbReference>
<evidence type="ECO:0000256" key="1">
    <source>
        <dbReference type="ARBA" id="ARBA00008542"/>
    </source>
</evidence>
<dbReference type="NCBIfam" id="TIGR01382">
    <property type="entry name" value="PfpI"/>
    <property type="match status" value="1"/>
</dbReference>
<evidence type="ECO:0000313" key="3">
    <source>
        <dbReference type="EMBL" id="MFD2162537.1"/>
    </source>
</evidence>
<reference evidence="4" key="1">
    <citation type="journal article" date="2019" name="Int. J. Syst. Evol. Microbiol.">
        <title>The Global Catalogue of Microorganisms (GCM) 10K type strain sequencing project: providing services to taxonomists for standard genome sequencing and annotation.</title>
        <authorList>
            <consortium name="The Broad Institute Genomics Platform"/>
            <consortium name="The Broad Institute Genome Sequencing Center for Infectious Disease"/>
            <person name="Wu L."/>
            <person name="Ma J."/>
        </authorList>
    </citation>
    <scope>NUCLEOTIDE SEQUENCE [LARGE SCALE GENOMIC DNA]</scope>
    <source>
        <strain evidence="4">KCTC 42217</strain>
    </source>
</reference>
<name>A0ABW4ZLN5_9SPHI</name>
<dbReference type="Proteomes" id="UP001597387">
    <property type="component" value="Unassembled WGS sequence"/>
</dbReference>
<sequence>MAKLSLKYYGGIIVEDEVSVYLTLIIMANLSNCTIAILTESGFEEVELTSPKQALEAAGAKVEIISPQRQKVKAMKDHQWSVEVSVDKHVSEADARNYDGLVLPGGVINPDQLRMSEDAIRFIKAFFSAGKPVAAICHGPQSLITAGVAEGRTLTSYPSIKIDLINAGANWVDEEVVVDRGLVTSRNPDDLPAFNRKMCEEFADAVHAL</sequence>
<evidence type="ECO:0000259" key="2">
    <source>
        <dbReference type="Pfam" id="PF01965"/>
    </source>
</evidence>
<dbReference type="SUPFAM" id="SSF52317">
    <property type="entry name" value="Class I glutamine amidotransferase-like"/>
    <property type="match status" value="1"/>
</dbReference>
<gene>
    <name evidence="3" type="ORF">ACFSJU_09035</name>
</gene>